<keyword evidence="3" id="KW-1185">Reference proteome</keyword>
<evidence type="ECO:0000313" key="3">
    <source>
        <dbReference type="Proteomes" id="UP001174934"/>
    </source>
</evidence>
<organism evidence="2 3">
    <name type="scientific">Bombardia bombarda</name>
    <dbReference type="NCBI Taxonomy" id="252184"/>
    <lineage>
        <taxon>Eukaryota</taxon>
        <taxon>Fungi</taxon>
        <taxon>Dikarya</taxon>
        <taxon>Ascomycota</taxon>
        <taxon>Pezizomycotina</taxon>
        <taxon>Sordariomycetes</taxon>
        <taxon>Sordariomycetidae</taxon>
        <taxon>Sordariales</taxon>
        <taxon>Lasiosphaeriaceae</taxon>
        <taxon>Bombardia</taxon>
    </lineage>
</organism>
<reference evidence="2" key="1">
    <citation type="submission" date="2023-06" db="EMBL/GenBank/DDBJ databases">
        <title>Genome-scale phylogeny and comparative genomics of the fungal order Sordariales.</title>
        <authorList>
            <consortium name="Lawrence Berkeley National Laboratory"/>
            <person name="Hensen N."/>
            <person name="Bonometti L."/>
            <person name="Westerberg I."/>
            <person name="Brannstrom I.O."/>
            <person name="Guillou S."/>
            <person name="Cros-Aarteil S."/>
            <person name="Calhoun S."/>
            <person name="Haridas S."/>
            <person name="Kuo A."/>
            <person name="Mondo S."/>
            <person name="Pangilinan J."/>
            <person name="Riley R."/>
            <person name="LaButti K."/>
            <person name="Andreopoulos B."/>
            <person name="Lipzen A."/>
            <person name="Chen C."/>
            <person name="Yanf M."/>
            <person name="Daum C."/>
            <person name="Ng V."/>
            <person name="Clum A."/>
            <person name="Steindorff A."/>
            <person name="Ohm R."/>
            <person name="Martin F."/>
            <person name="Silar P."/>
            <person name="Natvig D."/>
            <person name="Lalanne C."/>
            <person name="Gautier V."/>
            <person name="Ament-velasquez S.L."/>
            <person name="Kruys A."/>
            <person name="Hutchinson M.I."/>
            <person name="Powell A.J."/>
            <person name="Barry K."/>
            <person name="Miller A.N."/>
            <person name="Grigoriev I.V."/>
            <person name="Debuchy R."/>
            <person name="Gladieux P."/>
            <person name="Thoren M.H."/>
            <person name="Johannesson H."/>
        </authorList>
    </citation>
    <scope>NUCLEOTIDE SEQUENCE</scope>
    <source>
        <strain evidence="2">SMH3391-2</strain>
    </source>
</reference>
<sequence>MMQSPSSVLLPNHGIKDSQVQAGYCRINGNEYGQLQCKGCDEVCKLMRWGEVQRRRDTDFTGISQSRLIHSNYKELDVCARVAGCDTCQVIRRAFLLDQITGQDMKRLENSDNDHHVYAALEVAASRDRLIVTVQSPHSILFTAMVHLKRSKCSPTTSSPAKRDCRLPVRADFDELRRVIHDCHDNHECSSKFRWSDRNPSWLLEILPNEQVRLVGRPETPVDYVVLSYSWGDPATMPAAEWARIKGAGTKSKDGRPVPERTHPFARWTLPETMQDAIAITEKLNYRYIWIDNVCIPKGTNWDSEASVMHEVYGNAVFTLAASSSTKATDRMLQDRPAWLHRSKACKLRGQWLYNTRMSLTDVRLGSPVSDRGWTLQEERLSPRMLYWTGQRWYWSCPERQVVELSKLGCPGSDADKEAWSLPHRFLEVCRTGDDHQLQEEWLDIVEAYTRRGLAQPKDRFLAIAGLAVRFYDAKAESGKTHVTEEYLAGLWKDHFARHLAWSVATAVNPEHNLHHIAPSWSWGSLPLHVTTKTKHAFKPSEHFKFICVVEPATTSIIKSDGSAPDSRERSQVVEERGRGVKAVEVRGRLRRFIGESSKEVQWAEIEWRRGGRVGFDFQVLPGQQLHSRNFRDGRIVSKEAHGGEMVGQLDYLAVPESDEMKRPGVCLAEGAEMELMCLELGELAMLLLQPVVGCDGRETYRRVGVCIGYKSRKGFFYGCDTRNVILA</sequence>
<proteinExistence type="predicted"/>
<dbReference type="InterPro" id="IPR010730">
    <property type="entry name" value="HET"/>
</dbReference>
<comment type="caution">
    <text evidence="2">The sequence shown here is derived from an EMBL/GenBank/DDBJ whole genome shotgun (WGS) entry which is preliminary data.</text>
</comment>
<dbReference type="EMBL" id="JAULSR010000007">
    <property type="protein sequence ID" value="KAK0614896.1"/>
    <property type="molecule type" value="Genomic_DNA"/>
</dbReference>
<feature type="domain" description="Heterokaryon incompatibility" evidence="1">
    <location>
        <begin position="224"/>
        <end position="378"/>
    </location>
</feature>
<dbReference type="PANTHER" id="PTHR33112:SF16">
    <property type="entry name" value="HETEROKARYON INCOMPATIBILITY DOMAIN-CONTAINING PROTEIN"/>
    <property type="match status" value="1"/>
</dbReference>
<protein>
    <submittedName>
        <fullName evidence="2">Heterokaryon incompatibility protein-domain-containing protein</fullName>
    </submittedName>
</protein>
<gene>
    <name evidence="2" type="ORF">B0T17DRAFT_592775</name>
</gene>
<dbReference type="AlphaFoldDB" id="A0AA39WGE3"/>
<dbReference type="Pfam" id="PF06985">
    <property type="entry name" value="HET"/>
    <property type="match status" value="1"/>
</dbReference>
<dbReference type="Proteomes" id="UP001174934">
    <property type="component" value="Unassembled WGS sequence"/>
</dbReference>
<evidence type="ECO:0000259" key="1">
    <source>
        <dbReference type="Pfam" id="PF06985"/>
    </source>
</evidence>
<evidence type="ECO:0000313" key="2">
    <source>
        <dbReference type="EMBL" id="KAK0614896.1"/>
    </source>
</evidence>
<name>A0AA39WGE3_9PEZI</name>
<accession>A0AA39WGE3</accession>
<dbReference type="PANTHER" id="PTHR33112">
    <property type="entry name" value="DOMAIN PROTEIN, PUTATIVE-RELATED"/>
    <property type="match status" value="1"/>
</dbReference>